<protein>
    <submittedName>
        <fullName evidence="2">Uncharacterized protein</fullName>
    </submittedName>
</protein>
<gene>
    <name evidence="2" type="ORF">HVV39_02295</name>
</gene>
<dbReference type="EMBL" id="CP055981">
    <property type="protein sequence ID" value="QMS36919.1"/>
    <property type="molecule type" value="Genomic_DNA"/>
</dbReference>
<name>A0A7D7KA76_ECOLX</name>
<keyword evidence="1" id="KW-0812">Transmembrane</keyword>
<keyword evidence="1" id="KW-0472">Membrane</keyword>
<feature type="transmembrane region" description="Helical" evidence="1">
    <location>
        <begin position="24"/>
        <end position="49"/>
    </location>
</feature>
<organism evidence="2 3">
    <name type="scientific">Escherichia coli</name>
    <dbReference type="NCBI Taxonomy" id="562"/>
    <lineage>
        <taxon>Bacteria</taxon>
        <taxon>Pseudomonadati</taxon>
        <taxon>Pseudomonadota</taxon>
        <taxon>Gammaproteobacteria</taxon>
        <taxon>Enterobacterales</taxon>
        <taxon>Enterobacteriaceae</taxon>
        <taxon>Escherichia</taxon>
    </lineage>
</organism>
<reference evidence="2 3" key="1">
    <citation type="submission" date="2020-06" db="EMBL/GenBank/DDBJ databases">
        <title>REHAB project genomes.</title>
        <authorList>
            <person name="Shaw L.P."/>
        </authorList>
    </citation>
    <scope>NUCLEOTIDE SEQUENCE [LARGE SCALE GENOMIC DNA]</scope>
    <source>
        <strain evidence="2 3">RHB01-C20</strain>
    </source>
</reference>
<evidence type="ECO:0000313" key="3">
    <source>
        <dbReference type="Proteomes" id="UP000514533"/>
    </source>
</evidence>
<accession>A0A7D7KA76</accession>
<evidence type="ECO:0000313" key="2">
    <source>
        <dbReference type="EMBL" id="QMS36919.1"/>
    </source>
</evidence>
<dbReference type="AlphaFoldDB" id="A0A7D7KA76"/>
<evidence type="ECO:0000256" key="1">
    <source>
        <dbReference type="SAM" id="Phobius"/>
    </source>
</evidence>
<proteinExistence type="predicted"/>
<keyword evidence="1" id="KW-1133">Transmembrane helix</keyword>
<dbReference type="Proteomes" id="UP000514533">
    <property type="component" value="Chromosome"/>
</dbReference>
<sequence length="50" mass="5072">MQVKDNNKTFLSIGGSMTPKAANIAGIILALSAMIGATGFAVAAIAYVCR</sequence>